<dbReference type="Gene3D" id="3.30.530.20">
    <property type="match status" value="1"/>
</dbReference>
<feature type="domain" description="Coenzyme Q-binding protein COQ10 START" evidence="1">
    <location>
        <begin position="17"/>
        <end position="134"/>
    </location>
</feature>
<comment type="caution">
    <text evidence="2">The sequence shown here is derived from an EMBL/GenBank/DDBJ whole genome shotgun (WGS) entry which is preliminary data.</text>
</comment>
<dbReference type="AlphaFoldDB" id="A0A3N9XE77"/>
<name>A0A3N9XE77_9ACTN</name>
<evidence type="ECO:0000313" key="3">
    <source>
        <dbReference type="Proteomes" id="UP000278981"/>
    </source>
</evidence>
<organism evidence="2 3">
    <name type="scientific">Micromonospora ureilytica</name>
    <dbReference type="NCBI Taxonomy" id="709868"/>
    <lineage>
        <taxon>Bacteria</taxon>
        <taxon>Bacillati</taxon>
        <taxon>Actinomycetota</taxon>
        <taxon>Actinomycetes</taxon>
        <taxon>Micromonosporales</taxon>
        <taxon>Micromonosporaceae</taxon>
        <taxon>Micromonospora</taxon>
    </lineage>
</organism>
<dbReference type="Pfam" id="PF03364">
    <property type="entry name" value="Polyketide_cyc"/>
    <property type="match status" value="1"/>
</dbReference>
<dbReference type="OrthoDB" id="9134299at2"/>
<dbReference type="InterPro" id="IPR005031">
    <property type="entry name" value="COQ10_START"/>
</dbReference>
<dbReference type="RefSeq" id="WP_124822763.1">
    <property type="nucleotide sequence ID" value="NZ_QDGB01000371.1"/>
</dbReference>
<gene>
    <name evidence="2" type="ORF">DDE19_30865</name>
</gene>
<evidence type="ECO:0000259" key="1">
    <source>
        <dbReference type="Pfam" id="PF03364"/>
    </source>
</evidence>
<dbReference type="SUPFAM" id="SSF55961">
    <property type="entry name" value="Bet v1-like"/>
    <property type="match status" value="1"/>
</dbReference>
<dbReference type="EMBL" id="QDGB01000371">
    <property type="protein sequence ID" value="RQX11435.1"/>
    <property type="molecule type" value="Genomic_DNA"/>
</dbReference>
<sequence>MRRVEIQAFLPSGDGGTVFDQLVDFERYPHLVDVVKSVTVQTPTDARRIVSSWEVLFRNGILAWTEADDLDRDRLSIEFAQIDGDFDEFSGAWTLRQAPDGVAITFLAGFDFGVPSLASIIDPVAERVLTETIHHVLRGLFPAVDIPDGVLVTAPTGVSGKD</sequence>
<dbReference type="InterPro" id="IPR023393">
    <property type="entry name" value="START-like_dom_sf"/>
</dbReference>
<evidence type="ECO:0000313" key="2">
    <source>
        <dbReference type="EMBL" id="RQX11435.1"/>
    </source>
</evidence>
<dbReference type="Proteomes" id="UP000278981">
    <property type="component" value="Unassembled WGS sequence"/>
</dbReference>
<protein>
    <submittedName>
        <fullName evidence="2">Cyclase</fullName>
    </submittedName>
</protein>
<reference evidence="2 3" key="1">
    <citation type="submission" date="2018-04" db="EMBL/GenBank/DDBJ databases">
        <title>Micromonosporas from Atacama Desert.</title>
        <authorList>
            <person name="Carro L."/>
            <person name="Klenk H.-P."/>
            <person name="Goodfellow M."/>
        </authorList>
    </citation>
    <scope>NUCLEOTIDE SEQUENCE [LARGE SCALE GENOMIC DNA]</scope>
    <source>
        <strain evidence="2 3">LB19</strain>
    </source>
</reference>
<proteinExistence type="predicted"/>
<accession>A0A3N9XE77</accession>